<keyword evidence="3 5" id="KW-0689">Ribosomal protein</keyword>
<gene>
    <name evidence="5" type="primary">rplY</name>
    <name evidence="5" type="synonym">ctc</name>
    <name evidence="9" type="ORF">A2941_02435</name>
</gene>
<reference evidence="9 10" key="1">
    <citation type="journal article" date="2016" name="Nat. Commun.">
        <title>Thousands of microbial genomes shed light on interconnected biogeochemical processes in an aquifer system.</title>
        <authorList>
            <person name="Anantharaman K."/>
            <person name="Brown C.T."/>
            <person name="Hug L.A."/>
            <person name="Sharon I."/>
            <person name="Castelle C.J."/>
            <person name="Probst A.J."/>
            <person name="Thomas B.C."/>
            <person name="Singh A."/>
            <person name="Wilkins M.J."/>
            <person name="Karaoz U."/>
            <person name="Brodie E.L."/>
            <person name="Williams K.H."/>
            <person name="Hubbard S.S."/>
            <person name="Banfield J.F."/>
        </authorList>
    </citation>
    <scope>NUCLEOTIDE SEQUENCE [LARGE SCALE GENOMIC DNA]</scope>
</reference>
<dbReference type="AlphaFoldDB" id="A0A1F8GSV0"/>
<dbReference type="GO" id="GO:0003735">
    <property type="term" value="F:structural constituent of ribosome"/>
    <property type="evidence" value="ECO:0007669"/>
    <property type="project" value="InterPro"/>
</dbReference>
<comment type="similarity">
    <text evidence="5">Belongs to the bacterial ribosomal protein bL25 family. CTC subfamily.</text>
</comment>
<name>A0A1F8GSV0_9BACT</name>
<evidence type="ECO:0000256" key="2">
    <source>
        <dbReference type="ARBA" id="ARBA00022884"/>
    </source>
</evidence>
<dbReference type="HAMAP" id="MF_01334">
    <property type="entry name" value="Ribosomal_bL25_CTC"/>
    <property type="match status" value="1"/>
</dbReference>
<dbReference type="GO" id="GO:0022625">
    <property type="term" value="C:cytosolic large ribosomal subunit"/>
    <property type="evidence" value="ECO:0007669"/>
    <property type="project" value="TreeGrafter"/>
</dbReference>
<dbReference type="PANTHER" id="PTHR33284:SF1">
    <property type="entry name" value="RIBOSOMAL PROTEIN L25_GLN-TRNA SYNTHETASE, ANTI-CODON-BINDING DOMAIN-CONTAINING PROTEIN"/>
    <property type="match status" value="1"/>
</dbReference>
<dbReference type="Pfam" id="PF01386">
    <property type="entry name" value="Ribosomal_L25p"/>
    <property type="match status" value="1"/>
</dbReference>
<dbReference type="InterPro" id="IPR011035">
    <property type="entry name" value="Ribosomal_bL25/Gln-tRNA_synth"/>
</dbReference>
<evidence type="ECO:0000256" key="4">
    <source>
        <dbReference type="ARBA" id="ARBA00023274"/>
    </source>
</evidence>
<dbReference type="PANTHER" id="PTHR33284">
    <property type="entry name" value="RIBOSOMAL PROTEIN L25/GLN-TRNA SYNTHETASE, ANTI-CODON-BINDING DOMAIN-CONTAINING PROTEIN"/>
    <property type="match status" value="1"/>
</dbReference>
<feature type="domain" description="Large ribosomal subunit protein bL25 L25" evidence="7">
    <location>
        <begin position="10"/>
        <end position="102"/>
    </location>
</feature>
<dbReference type="InterPro" id="IPR037121">
    <property type="entry name" value="Ribosomal_bL25_C"/>
</dbReference>
<evidence type="ECO:0000313" key="10">
    <source>
        <dbReference type="Proteomes" id="UP000178444"/>
    </source>
</evidence>
<protein>
    <recommendedName>
        <fullName evidence="5">Large ribosomal subunit protein bL25</fullName>
    </recommendedName>
    <alternativeName>
        <fullName evidence="5">General stress protein CTC</fullName>
    </alternativeName>
</protein>
<feature type="region of interest" description="Disordered" evidence="6">
    <location>
        <begin position="219"/>
        <end position="266"/>
    </location>
</feature>
<evidence type="ECO:0000313" key="9">
    <source>
        <dbReference type="EMBL" id="OGN27716.1"/>
    </source>
</evidence>
<dbReference type="GO" id="GO:0006412">
    <property type="term" value="P:translation"/>
    <property type="evidence" value="ECO:0007669"/>
    <property type="project" value="UniProtKB-UniRule"/>
</dbReference>
<evidence type="ECO:0000256" key="3">
    <source>
        <dbReference type="ARBA" id="ARBA00022980"/>
    </source>
</evidence>
<proteinExistence type="inferred from homology"/>
<comment type="function">
    <text evidence="5">This is one of the proteins that binds to the 5S RNA in the ribosome where it forms part of the central protuberance.</text>
</comment>
<sequence>MSPHTQKIELEAQVRTVLGGKVASLRRSGLVPAVLYGKGQEPISLQVPQKDFKRTLHEAGESTLVYVNINLPAQTGGRKTYPTIIHDVARHPQTDEVIHADFYKVNLDEKIKTKVPVVFIGDAPAVKDLGGIFIRNTNELEVEALPQDLPHELSFDISKLVNFGDQVLLKDIKIGKGVTILGNEEEILAIIKEPISQEQLEKELETFASIDDVKMVEKEKKDEVVEEDLPAGKAGTAEKSEASNPKSPPDRVIRAVETNPKDKSSK</sequence>
<comment type="subunit">
    <text evidence="5">Part of the 50S ribosomal subunit; part of the 5S rRNA/L5/L18/L25 subcomplex. Contacts the 5S rRNA. Binds to the 5S rRNA independently of L5 and L18.</text>
</comment>
<dbReference type="CDD" id="cd00495">
    <property type="entry name" value="Ribosomal_L25_TL5_CTC"/>
    <property type="match status" value="1"/>
</dbReference>
<keyword evidence="1 5" id="KW-0699">rRNA-binding</keyword>
<organism evidence="9 10">
    <name type="scientific">Candidatus Yanofskybacteria bacterium RIFCSPLOWO2_01_FULL_49_17</name>
    <dbReference type="NCBI Taxonomy" id="1802700"/>
    <lineage>
        <taxon>Bacteria</taxon>
        <taxon>Candidatus Yanofskyibacteriota</taxon>
    </lineage>
</organism>
<dbReference type="Pfam" id="PF14693">
    <property type="entry name" value="Ribosomal_TL5_C"/>
    <property type="match status" value="1"/>
</dbReference>
<dbReference type="GO" id="GO:0008097">
    <property type="term" value="F:5S rRNA binding"/>
    <property type="evidence" value="ECO:0007669"/>
    <property type="project" value="InterPro"/>
</dbReference>
<dbReference type="Gene3D" id="2.170.120.20">
    <property type="entry name" value="Ribosomal protein L25, beta domain"/>
    <property type="match status" value="1"/>
</dbReference>
<feature type="compositionally biased region" description="Basic and acidic residues" evidence="6">
    <location>
        <begin position="248"/>
        <end position="266"/>
    </location>
</feature>
<evidence type="ECO:0000256" key="5">
    <source>
        <dbReference type="HAMAP-Rule" id="MF_01334"/>
    </source>
</evidence>
<dbReference type="InterPro" id="IPR029751">
    <property type="entry name" value="Ribosomal_L25_dom"/>
</dbReference>
<comment type="caution">
    <text evidence="9">The sequence shown here is derived from an EMBL/GenBank/DDBJ whole genome shotgun (WGS) entry which is preliminary data.</text>
</comment>
<dbReference type="InterPro" id="IPR020057">
    <property type="entry name" value="Ribosomal_bL25_b-dom"/>
</dbReference>
<dbReference type="Gene3D" id="2.40.240.10">
    <property type="entry name" value="Ribosomal Protein L25, Chain P"/>
    <property type="match status" value="1"/>
</dbReference>
<keyword evidence="2 5" id="KW-0694">RNA-binding</keyword>
<dbReference type="Proteomes" id="UP000178444">
    <property type="component" value="Unassembled WGS sequence"/>
</dbReference>
<keyword evidence="4 5" id="KW-0687">Ribonucleoprotein</keyword>
<evidence type="ECO:0000256" key="1">
    <source>
        <dbReference type="ARBA" id="ARBA00022730"/>
    </source>
</evidence>
<evidence type="ECO:0000259" key="8">
    <source>
        <dbReference type="Pfam" id="PF14693"/>
    </source>
</evidence>
<dbReference type="EMBL" id="MGKO01000007">
    <property type="protein sequence ID" value="OGN27716.1"/>
    <property type="molecule type" value="Genomic_DNA"/>
</dbReference>
<accession>A0A1F8GSV0</accession>
<dbReference type="InterPro" id="IPR020930">
    <property type="entry name" value="Ribosomal_uL5_bac-type"/>
</dbReference>
<evidence type="ECO:0000256" key="6">
    <source>
        <dbReference type="SAM" id="MobiDB-lite"/>
    </source>
</evidence>
<dbReference type="InterPro" id="IPR001021">
    <property type="entry name" value="Ribosomal_bL25_long"/>
</dbReference>
<dbReference type="InterPro" id="IPR020056">
    <property type="entry name" value="Rbsml_bL25/Gln-tRNA_synth_N"/>
</dbReference>
<evidence type="ECO:0000259" key="7">
    <source>
        <dbReference type="Pfam" id="PF01386"/>
    </source>
</evidence>
<dbReference type="SUPFAM" id="SSF50715">
    <property type="entry name" value="Ribosomal protein L25-like"/>
    <property type="match status" value="1"/>
</dbReference>
<feature type="domain" description="Large ribosomal subunit protein bL25 beta" evidence="8">
    <location>
        <begin position="110"/>
        <end position="194"/>
    </location>
</feature>
<dbReference type="NCBIfam" id="TIGR00731">
    <property type="entry name" value="bL25_bact_ctc"/>
    <property type="match status" value="1"/>
</dbReference>